<dbReference type="InterPro" id="IPR000073">
    <property type="entry name" value="AB_hydrolase_1"/>
</dbReference>
<feature type="domain" description="AB hydrolase-1" evidence="5">
    <location>
        <begin position="171"/>
        <end position="324"/>
    </location>
</feature>
<dbReference type="PANTHER" id="PTHR43248:SF29">
    <property type="entry name" value="TRIPEPTIDYL AMINOPEPTIDASE"/>
    <property type="match status" value="1"/>
</dbReference>
<reference evidence="7 8" key="1">
    <citation type="submission" date="2019-07" db="EMBL/GenBank/DDBJ databases">
        <authorList>
            <person name="Zhu P."/>
        </authorList>
    </citation>
    <scope>NUCLEOTIDE SEQUENCE [LARGE SCALE GENOMIC DNA]</scope>
    <source>
        <strain evidence="7 8">SSL-25</strain>
    </source>
</reference>
<evidence type="ECO:0000256" key="2">
    <source>
        <dbReference type="ARBA" id="ARBA00022729"/>
    </source>
</evidence>
<dbReference type="OrthoDB" id="3930934at2"/>
<keyword evidence="8" id="KW-1185">Reference proteome</keyword>
<protein>
    <submittedName>
        <fullName evidence="7">Alpha/beta hydrolase</fullName>
    </submittedName>
</protein>
<feature type="region of interest" description="Disordered" evidence="4">
    <location>
        <begin position="1"/>
        <end position="81"/>
    </location>
</feature>
<dbReference type="EMBL" id="CP042266">
    <property type="protein sequence ID" value="QDY79480.1"/>
    <property type="molecule type" value="Genomic_DNA"/>
</dbReference>
<keyword evidence="2" id="KW-0732">Signal</keyword>
<evidence type="ECO:0000259" key="6">
    <source>
        <dbReference type="Pfam" id="PF08386"/>
    </source>
</evidence>
<dbReference type="Proteomes" id="UP000320580">
    <property type="component" value="Chromosome"/>
</dbReference>
<evidence type="ECO:0000313" key="8">
    <source>
        <dbReference type="Proteomes" id="UP000320580"/>
    </source>
</evidence>
<dbReference type="Pfam" id="PF00561">
    <property type="entry name" value="Abhydrolase_1"/>
    <property type="match status" value="1"/>
</dbReference>
<dbReference type="Gene3D" id="3.40.50.1820">
    <property type="entry name" value="alpha/beta hydrolase"/>
    <property type="match status" value="1"/>
</dbReference>
<dbReference type="AlphaFoldDB" id="A0A5B8JNT7"/>
<evidence type="ECO:0000256" key="3">
    <source>
        <dbReference type="ARBA" id="ARBA00022801"/>
    </source>
</evidence>
<evidence type="ECO:0000256" key="1">
    <source>
        <dbReference type="ARBA" id="ARBA00010088"/>
    </source>
</evidence>
<dbReference type="KEGG" id="sqz:FQU76_26425"/>
<keyword evidence="3 7" id="KW-0378">Hydrolase</keyword>
<organism evidence="7 8">
    <name type="scientific">Streptomyces qinzhouensis</name>
    <dbReference type="NCBI Taxonomy" id="2599401"/>
    <lineage>
        <taxon>Bacteria</taxon>
        <taxon>Bacillati</taxon>
        <taxon>Actinomycetota</taxon>
        <taxon>Actinomycetes</taxon>
        <taxon>Kitasatosporales</taxon>
        <taxon>Streptomycetaceae</taxon>
        <taxon>Streptomyces</taxon>
    </lineage>
</organism>
<feature type="domain" description="Peptidase S33 tripeptidyl aminopeptidase-like C-terminal" evidence="6">
    <location>
        <begin position="483"/>
        <end position="561"/>
    </location>
</feature>
<feature type="compositionally biased region" description="Pro residues" evidence="4">
    <location>
        <begin position="36"/>
        <end position="63"/>
    </location>
</feature>
<evidence type="ECO:0000256" key="4">
    <source>
        <dbReference type="SAM" id="MobiDB-lite"/>
    </source>
</evidence>
<dbReference type="InterPro" id="IPR029058">
    <property type="entry name" value="AB_hydrolase_fold"/>
</dbReference>
<dbReference type="InterPro" id="IPR013595">
    <property type="entry name" value="Pept_S33_TAP-like_C"/>
</dbReference>
<gene>
    <name evidence="7" type="ORF">FQU76_26425</name>
</gene>
<comment type="similarity">
    <text evidence="1">Belongs to the peptidase S33 family.</text>
</comment>
<dbReference type="GO" id="GO:0016787">
    <property type="term" value="F:hydrolase activity"/>
    <property type="evidence" value="ECO:0007669"/>
    <property type="project" value="UniProtKB-KW"/>
</dbReference>
<name>A0A5B8JNT7_9ACTN</name>
<dbReference type="Pfam" id="PF08386">
    <property type="entry name" value="Abhydrolase_4"/>
    <property type="match status" value="1"/>
</dbReference>
<accession>A0A5B8JNT7</accession>
<evidence type="ECO:0000313" key="7">
    <source>
        <dbReference type="EMBL" id="QDY79480.1"/>
    </source>
</evidence>
<evidence type="ECO:0000259" key="5">
    <source>
        <dbReference type="Pfam" id="PF00561"/>
    </source>
</evidence>
<dbReference type="PANTHER" id="PTHR43248">
    <property type="entry name" value="2-SUCCINYL-6-HYDROXY-2,4-CYCLOHEXADIENE-1-CARBOXYLATE SYNTHASE"/>
    <property type="match status" value="1"/>
</dbReference>
<dbReference type="SUPFAM" id="SSF53474">
    <property type="entry name" value="alpha/beta-Hydrolases"/>
    <property type="match status" value="2"/>
</dbReference>
<sequence>MPYPRVVDARAVDSDGVHGRRGPSHCPLARRLLPVSPNPVNPVTPVSPNPGSPNPVPSNPPSPISDHRGEQPGPAGGARRRRALAVSALVLAGLQTSTGLAAAQDSARPARTGLDWQLCATATPDWPIKNDTRTECAELSVPMDYAKPGGRKITIAVSRVKATDRKTSEAPIVFSLGGPGTYNITNSATMTQRGLATLNTNRDFIGLDIRGSGYSDRIDCVDKPFAEPAPTAPEKSFKKAEFDHQAEFNNRCAAIDPEFVRQITPENAARDIDRLRTALGTEKLSFHGASFGTAVGLAYRSLFDHRTERMWLDSVMPPKRHWPTMDTEMEAPGKADFAPFVTWLTKRDAEYHLGTDDSTVRQRLGDLRSELEKKPRTGGGVRLSGNWVIDQALRPQEEWDEAAKNLVAVRNGGTPATPPAAASEPTTPRPFGLGNPRTGFNNLQYNAMLCNTATASRGFGELWTAREARRTADPMTGGTQFTTWCAQWPLNAPPAKSTHGKSALQLSGHLYEGVTPYVWAEQARDATGGTLLTIPDKGHASVPETPCAAEKAITFFRTGRQAGGTCTDGQQP</sequence>
<proteinExistence type="inferred from homology"/>
<feature type="compositionally biased region" description="Basic and acidic residues" evidence="4">
    <location>
        <begin position="7"/>
        <end position="18"/>
    </location>
</feature>
<dbReference type="InterPro" id="IPR051601">
    <property type="entry name" value="Serine_prot/Carboxylest_S33"/>
</dbReference>